<evidence type="ECO:0000256" key="5">
    <source>
        <dbReference type="ARBA" id="ARBA00022692"/>
    </source>
</evidence>
<gene>
    <name evidence="10" type="ORF">B0181_06520</name>
    <name evidence="11" type="ORF">NCTC10293_00636</name>
</gene>
<keyword evidence="5 8" id="KW-0812">Transmembrane</keyword>
<dbReference type="Proteomes" id="UP000190435">
    <property type="component" value="Unassembled WGS sequence"/>
</dbReference>
<evidence type="ECO:0000256" key="2">
    <source>
        <dbReference type="ARBA" id="ARBA00022448"/>
    </source>
</evidence>
<accession>A0A1T0A1Q4</accession>
<organism evidence="10 12">
    <name type="scientific">Moraxella caviae</name>
    <dbReference type="NCBI Taxonomy" id="34060"/>
    <lineage>
        <taxon>Bacteria</taxon>
        <taxon>Pseudomonadati</taxon>
        <taxon>Pseudomonadota</taxon>
        <taxon>Gammaproteobacteria</taxon>
        <taxon>Moraxellales</taxon>
        <taxon>Moraxellaceae</taxon>
        <taxon>Moraxella</taxon>
    </lineage>
</organism>
<evidence type="ECO:0000256" key="7">
    <source>
        <dbReference type="ARBA" id="ARBA00023136"/>
    </source>
</evidence>
<feature type="transmembrane region" description="Helical" evidence="8">
    <location>
        <begin position="21"/>
        <end position="40"/>
    </location>
</feature>
<sequence>MRFQQFLAQQNIEFSAKRYGLDAVNFMALGLFSSLIIGLILKNLGTWLGAEFLVDVGTQAQAAMGAAVGVGAAFGLKAPPLVLFASVITGLAGASAGGVVGAFVAAAVGAEFGKLLHKITPIDIIITPAATLIAGLLSAQFFAPIIAAIMASLGEFIMWAVELQPIVMSVIVAVVMGMVLTLPISSAALAISLSLGGVAAGAATIGCAAQMVGFAVMGWRDNGVAGVLSNGLGTSMLQMPNIIKNPKIWIPPTLSGALLAPFGALFGMANVPSGAGMGTSGLVGQVGTLEAMGASAQTLVLIGLFHIVLPAILTLIFAHFMRKKGWIKTGDLRLTD</sequence>
<keyword evidence="6 8" id="KW-1133">Transmembrane helix</keyword>
<evidence type="ECO:0000256" key="6">
    <source>
        <dbReference type="ARBA" id="ARBA00022989"/>
    </source>
</evidence>
<dbReference type="InterPro" id="IPR003352">
    <property type="entry name" value="PTS_EIIC"/>
</dbReference>
<keyword evidence="7 8" id="KW-0472">Membrane</keyword>
<dbReference type="AlphaFoldDB" id="A0A1T0A1Q4"/>
<dbReference type="STRING" id="34060.B0181_06520"/>
<dbReference type="GO" id="GO:0005886">
    <property type="term" value="C:plasma membrane"/>
    <property type="evidence" value="ECO:0007669"/>
    <property type="project" value="UniProtKB-SubCell"/>
</dbReference>
<feature type="transmembrane region" description="Helical" evidence="8">
    <location>
        <begin position="81"/>
        <end position="109"/>
    </location>
</feature>
<evidence type="ECO:0000313" key="12">
    <source>
        <dbReference type="Proteomes" id="UP000190435"/>
    </source>
</evidence>
<evidence type="ECO:0000256" key="8">
    <source>
        <dbReference type="SAM" id="Phobius"/>
    </source>
</evidence>
<dbReference type="RefSeq" id="WP_078276698.1">
    <property type="nucleotide sequence ID" value="NZ_MUXU01000038.1"/>
</dbReference>
<keyword evidence="2" id="KW-0813">Transport</keyword>
<reference evidence="10 12" key="1">
    <citation type="submission" date="2017-02" db="EMBL/GenBank/DDBJ databases">
        <title>Draft genome sequence of Moraxella caviae CCUG 355 type strain.</title>
        <authorList>
            <person name="Engstrom-Jakobsson H."/>
            <person name="Salva-Serra F."/>
            <person name="Thorell K."/>
            <person name="Gonzales-Siles L."/>
            <person name="Karlsson R."/>
            <person name="Boulund F."/>
            <person name="Engstrand L."/>
            <person name="Moore E."/>
        </authorList>
    </citation>
    <scope>NUCLEOTIDE SEQUENCE [LARGE SCALE GENOMIC DNA]</scope>
    <source>
        <strain evidence="10 12">CCUG 355</strain>
    </source>
</reference>
<evidence type="ECO:0000259" key="9">
    <source>
        <dbReference type="Pfam" id="PF13303"/>
    </source>
</evidence>
<evidence type="ECO:0000313" key="11">
    <source>
        <dbReference type="EMBL" id="STZ10304.1"/>
    </source>
</evidence>
<dbReference type="OrthoDB" id="396983at2"/>
<feature type="transmembrane region" description="Helical" evidence="8">
    <location>
        <begin position="197"/>
        <end position="219"/>
    </location>
</feature>
<name>A0A1T0A1Q4_9GAMM</name>
<feature type="transmembrane region" description="Helical" evidence="8">
    <location>
        <begin position="299"/>
        <end position="318"/>
    </location>
</feature>
<dbReference type="GO" id="GO:0009401">
    <property type="term" value="P:phosphoenolpyruvate-dependent sugar phosphotransferase system"/>
    <property type="evidence" value="ECO:0007669"/>
    <property type="project" value="InterPro"/>
</dbReference>
<keyword evidence="4 10" id="KW-0762">Sugar transport</keyword>
<dbReference type="GO" id="GO:0008982">
    <property type="term" value="F:protein-N(PI)-phosphohistidine-sugar phosphotransferase activity"/>
    <property type="evidence" value="ECO:0007669"/>
    <property type="project" value="InterPro"/>
</dbReference>
<protein>
    <submittedName>
        <fullName evidence="10">PTS sugar transporter subunit IID</fullName>
    </submittedName>
    <submittedName>
        <fullName evidence="11">Predicted membrane protein, putative toxin regulator</fullName>
    </submittedName>
</protein>
<comment type="subcellular location">
    <subcellularLocation>
        <location evidence="1">Cell membrane</location>
        <topology evidence="1">Multi-pass membrane protein</topology>
    </subcellularLocation>
</comment>
<dbReference type="EMBL" id="UGQE01000001">
    <property type="protein sequence ID" value="STZ10304.1"/>
    <property type="molecule type" value="Genomic_DNA"/>
</dbReference>
<dbReference type="EMBL" id="MUXU01000038">
    <property type="protein sequence ID" value="OOR89617.1"/>
    <property type="molecule type" value="Genomic_DNA"/>
</dbReference>
<evidence type="ECO:0000313" key="13">
    <source>
        <dbReference type="Proteomes" id="UP000255279"/>
    </source>
</evidence>
<feature type="transmembrane region" description="Helical" evidence="8">
    <location>
        <begin position="129"/>
        <end position="154"/>
    </location>
</feature>
<proteinExistence type="predicted"/>
<evidence type="ECO:0000256" key="1">
    <source>
        <dbReference type="ARBA" id="ARBA00004651"/>
    </source>
</evidence>
<evidence type="ECO:0000313" key="10">
    <source>
        <dbReference type="EMBL" id="OOR89617.1"/>
    </source>
</evidence>
<evidence type="ECO:0000256" key="3">
    <source>
        <dbReference type="ARBA" id="ARBA00022475"/>
    </source>
</evidence>
<dbReference type="Proteomes" id="UP000255279">
    <property type="component" value="Unassembled WGS sequence"/>
</dbReference>
<keyword evidence="12" id="KW-1185">Reference proteome</keyword>
<feature type="transmembrane region" description="Helical" evidence="8">
    <location>
        <begin position="166"/>
        <end position="191"/>
    </location>
</feature>
<feature type="domain" description="Phosphotransferase system EIIC" evidence="9">
    <location>
        <begin position="23"/>
        <end position="333"/>
    </location>
</feature>
<feature type="transmembrane region" description="Helical" evidence="8">
    <location>
        <begin position="52"/>
        <end position="74"/>
    </location>
</feature>
<feature type="transmembrane region" description="Helical" evidence="8">
    <location>
        <begin position="248"/>
        <end position="269"/>
    </location>
</feature>
<evidence type="ECO:0000256" key="4">
    <source>
        <dbReference type="ARBA" id="ARBA00022597"/>
    </source>
</evidence>
<reference evidence="11 13" key="2">
    <citation type="submission" date="2018-06" db="EMBL/GenBank/DDBJ databases">
        <authorList>
            <consortium name="Pathogen Informatics"/>
            <person name="Doyle S."/>
        </authorList>
    </citation>
    <scope>NUCLEOTIDE SEQUENCE [LARGE SCALE GENOMIC DNA]</scope>
    <source>
        <strain evidence="11 13">NCTC10293</strain>
    </source>
</reference>
<keyword evidence="3" id="KW-1003">Cell membrane</keyword>
<dbReference type="Pfam" id="PF13303">
    <property type="entry name" value="PTS_EIIC_2"/>
    <property type="match status" value="1"/>
</dbReference>